<reference evidence="8" key="1">
    <citation type="submission" date="2020-05" db="EMBL/GenBank/DDBJ databases">
        <authorList>
            <person name="Chiriac C."/>
            <person name="Salcher M."/>
            <person name="Ghai R."/>
            <person name="Kavagutti S V."/>
        </authorList>
    </citation>
    <scope>NUCLEOTIDE SEQUENCE</scope>
</reference>
<dbReference type="GO" id="GO:0005829">
    <property type="term" value="C:cytosol"/>
    <property type="evidence" value="ECO:0007669"/>
    <property type="project" value="TreeGrafter"/>
</dbReference>
<comment type="pathway">
    <text evidence="1">Amino-acid biosynthesis; L-lysine biosynthesis via DAP pathway; DL-2,6-diaminopimelate from LL-2,6-diaminopimelate: step 1/1.</text>
</comment>
<name>A0A6J7F3X6_9ZZZZ</name>
<dbReference type="GO" id="GO:0008837">
    <property type="term" value="F:diaminopimelate epimerase activity"/>
    <property type="evidence" value="ECO:0007669"/>
    <property type="project" value="UniProtKB-EC"/>
</dbReference>
<dbReference type="PROSITE" id="PS01326">
    <property type="entry name" value="DAP_EPIMERASE"/>
    <property type="match status" value="1"/>
</dbReference>
<evidence type="ECO:0000256" key="3">
    <source>
        <dbReference type="ARBA" id="ARBA00013080"/>
    </source>
</evidence>
<accession>A0A6J7F3X6</accession>
<comment type="similarity">
    <text evidence="2">Belongs to the diaminopimelate epimerase family.</text>
</comment>
<dbReference type="NCBIfam" id="TIGR00652">
    <property type="entry name" value="DapF"/>
    <property type="match status" value="1"/>
</dbReference>
<evidence type="ECO:0000256" key="7">
    <source>
        <dbReference type="ARBA" id="ARBA00051712"/>
    </source>
</evidence>
<sequence>MENRVIATYGHGTHNDFVILFDPDDQLEVSVSQVAAMCNRLTGIGASSSSATKIGADGMIRIIKNDDKWFMDYRNADGSIAEMCGNGIRVMARYLVAKGHQHEGIFAINTRDGIKHLRVPAEDDISVNMGKVYDEGEAISATANGRSYEGFNINVGNPHAVLFTDDLATLGLLEVPPEVSPAQSYPEGVNVEFVEIMDNHEIKMRVHERGSGETQSCGTGTCAVALAATLKAGESLPARWVIYPPGGRLVVDIDGHSNATLTGPAVLVADYDVSKYLQPSLSSEGIDE</sequence>
<evidence type="ECO:0000256" key="2">
    <source>
        <dbReference type="ARBA" id="ARBA00010219"/>
    </source>
</evidence>
<evidence type="ECO:0000256" key="1">
    <source>
        <dbReference type="ARBA" id="ARBA00005196"/>
    </source>
</evidence>
<dbReference type="Pfam" id="PF01678">
    <property type="entry name" value="DAP_epimerase"/>
    <property type="match status" value="2"/>
</dbReference>
<dbReference type="Gene3D" id="3.10.310.10">
    <property type="entry name" value="Diaminopimelate Epimerase, Chain A, domain 1"/>
    <property type="match status" value="2"/>
</dbReference>
<dbReference type="InterPro" id="IPR001653">
    <property type="entry name" value="DAP_epimerase_DapF"/>
</dbReference>
<dbReference type="AlphaFoldDB" id="A0A6J7F3X6"/>
<evidence type="ECO:0000256" key="6">
    <source>
        <dbReference type="ARBA" id="ARBA00023235"/>
    </source>
</evidence>
<gene>
    <name evidence="8" type="ORF">UFOPK3482_00753</name>
</gene>
<protein>
    <recommendedName>
        <fullName evidence="3">diaminopimelate epimerase</fullName>
        <ecNumber evidence="3">5.1.1.7</ecNumber>
    </recommendedName>
</protein>
<dbReference type="PANTHER" id="PTHR31689">
    <property type="entry name" value="DIAMINOPIMELATE EPIMERASE, CHLOROPLASTIC"/>
    <property type="match status" value="1"/>
</dbReference>
<proteinExistence type="inferred from homology"/>
<dbReference type="EC" id="5.1.1.7" evidence="3"/>
<organism evidence="8">
    <name type="scientific">freshwater metagenome</name>
    <dbReference type="NCBI Taxonomy" id="449393"/>
    <lineage>
        <taxon>unclassified sequences</taxon>
        <taxon>metagenomes</taxon>
        <taxon>ecological metagenomes</taxon>
    </lineage>
</organism>
<evidence type="ECO:0000256" key="5">
    <source>
        <dbReference type="ARBA" id="ARBA00023154"/>
    </source>
</evidence>
<keyword evidence="4" id="KW-0028">Amino-acid biosynthesis</keyword>
<dbReference type="EMBL" id="CAFBLZ010000058">
    <property type="protein sequence ID" value="CAB4886223.1"/>
    <property type="molecule type" value="Genomic_DNA"/>
</dbReference>
<keyword evidence="5" id="KW-0457">Lysine biosynthesis</keyword>
<dbReference type="InterPro" id="IPR018510">
    <property type="entry name" value="DAP_epimerase_AS"/>
</dbReference>
<evidence type="ECO:0000313" key="8">
    <source>
        <dbReference type="EMBL" id="CAB4886223.1"/>
    </source>
</evidence>
<dbReference type="PANTHER" id="PTHR31689:SF0">
    <property type="entry name" value="DIAMINOPIMELATE EPIMERASE"/>
    <property type="match status" value="1"/>
</dbReference>
<dbReference type="SUPFAM" id="SSF54506">
    <property type="entry name" value="Diaminopimelate epimerase-like"/>
    <property type="match status" value="2"/>
</dbReference>
<evidence type="ECO:0000256" key="4">
    <source>
        <dbReference type="ARBA" id="ARBA00022605"/>
    </source>
</evidence>
<keyword evidence="6" id="KW-0413">Isomerase</keyword>
<dbReference type="UniPathway" id="UPA00034">
    <property type="reaction ID" value="UER00025"/>
</dbReference>
<comment type="catalytic activity">
    <reaction evidence="7">
        <text>(2S,6S)-2,6-diaminopimelate = meso-2,6-diaminopimelate</text>
        <dbReference type="Rhea" id="RHEA:15393"/>
        <dbReference type="ChEBI" id="CHEBI:57609"/>
        <dbReference type="ChEBI" id="CHEBI:57791"/>
        <dbReference type="EC" id="5.1.1.7"/>
    </reaction>
</comment>
<dbReference type="HAMAP" id="MF_00197">
    <property type="entry name" value="DAP_epimerase"/>
    <property type="match status" value="1"/>
</dbReference>
<dbReference type="GO" id="GO:0009089">
    <property type="term" value="P:lysine biosynthetic process via diaminopimelate"/>
    <property type="evidence" value="ECO:0007669"/>
    <property type="project" value="UniProtKB-UniPathway"/>
</dbReference>